<accession>A0A5J6MZN0</accession>
<evidence type="ECO:0000313" key="5">
    <source>
        <dbReference type="Proteomes" id="UP000325797"/>
    </source>
</evidence>
<protein>
    <submittedName>
        <fullName evidence="4">Diguanylate phosphodiesterase</fullName>
    </submittedName>
</protein>
<dbReference type="Gene3D" id="3.40.50.2300">
    <property type="match status" value="1"/>
</dbReference>
<dbReference type="SUPFAM" id="SSF141868">
    <property type="entry name" value="EAL domain-like"/>
    <property type="match status" value="1"/>
</dbReference>
<dbReference type="InterPro" id="IPR011006">
    <property type="entry name" value="CheY-like_superfamily"/>
</dbReference>
<dbReference type="InterPro" id="IPR050706">
    <property type="entry name" value="Cyclic-di-GMP_PDE-like"/>
</dbReference>
<dbReference type="RefSeq" id="WP_151118084.1">
    <property type="nucleotide sequence ID" value="NZ_CP042582.1"/>
</dbReference>
<dbReference type="InterPro" id="IPR001789">
    <property type="entry name" value="Sig_transdc_resp-reg_receiver"/>
</dbReference>
<dbReference type="GO" id="GO:0000160">
    <property type="term" value="P:phosphorelay signal transduction system"/>
    <property type="evidence" value="ECO:0007669"/>
    <property type="project" value="InterPro"/>
</dbReference>
<dbReference type="AlphaFoldDB" id="A0A5J6MZN0"/>
<dbReference type="EMBL" id="CP042582">
    <property type="protein sequence ID" value="QEX22617.1"/>
    <property type="molecule type" value="Genomic_DNA"/>
</dbReference>
<dbReference type="SMART" id="SM00052">
    <property type="entry name" value="EAL"/>
    <property type="match status" value="1"/>
</dbReference>
<dbReference type="InterPro" id="IPR035919">
    <property type="entry name" value="EAL_sf"/>
</dbReference>
<keyword evidence="1" id="KW-0597">Phosphoprotein</keyword>
<dbReference type="PANTHER" id="PTHR33121">
    <property type="entry name" value="CYCLIC DI-GMP PHOSPHODIESTERASE PDEF"/>
    <property type="match status" value="1"/>
</dbReference>
<dbReference type="Proteomes" id="UP000325797">
    <property type="component" value="Chromosome"/>
</dbReference>
<keyword evidence="5" id="KW-1185">Reference proteome</keyword>
<dbReference type="Pfam" id="PF00072">
    <property type="entry name" value="Response_reg"/>
    <property type="match status" value="1"/>
</dbReference>
<evidence type="ECO:0000259" key="2">
    <source>
        <dbReference type="PROSITE" id="PS50110"/>
    </source>
</evidence>
<sequence length="384" mass="42422">MVNRKILVMDDEPMVCEVICQVARSCGYEPFGTGDPGKFEAAIRRDPPHVVVLDLAMPGVDGVEILRKLSAHLANIPILIASGMDNRLLDAARQLGEARGLKMAGVIQKPFRVEELRAKLEKAVAGAGELSEEMIEKAVERDELDLHYQPYLDLESRRIVGAEALARWNHPERGIVSSAAFIPLAEKSALIDRITQVVLNKAIAQLARWNQSNMPVDISINLSAKSIHDVDFPDTVFSICQQHAIDPAQITFELTETAAMQDPLTLLDVLTRLRLKGFRLAIDDFGTGYSSLAQLRRLPFSEMKVDLSFVSTMLTSRDSEIIVRTIIDMAHNLGLRTVAEGVENAATLDHLVKLSCDLAQGYHIARPMPADQFAPFLTGRPARQ</sequence>
<dbReference type="PANTHER" id="PTHR33121:SF71">
    <property type="entry name" value="OXYGEN SENSOR PROTEIN DOSP"/>
    <property type="match status" value="1"/>
</dbReference>
<evidence type="ECO:0000256" key="1">
    <source>
        <dbReference type="PROSITE-ProRule" id="PRU00169"/>
    </source>
</evidence>
<dbReference type="InterPro" id="IPR001633">
    <property type="entry name" value="EAL_dom"/>
</dbReference>
<dbReference type="OrthoDB" id="7251575at2"/>
<dbReference type="KEGG" id="hadh:FRZ61_25490"/>
<gene>
    <name evidence="4" type="ORF">FRZ61_25490</name>
</gene>
<feature type="domain" description="EAL" evidence="3">
    <location>
        <begin position="128"/>
        <end position="381"/>
    </location>
</feature>
<evidence type="ECO:0000313" key="4">
    <source>
        <dbReference type="EMBL" id="QEX22617.1"/>
    </source>
</evidence>
<dbReference type="PROSITE" id="PS50110">
    <property type="entry name" value="RESPONSE_REGULATORY"/>
    <property type="match status" value="1"/>
</dbReference>
<proteinExistence type="predicted"/>
<dbReference type="SUPFAM" id="SSF52172">
    <property type="entry name" value="CheY-like"/>
    <property type="match status" value="1"/>
</dbReference>
<dbReference type="SMART" id="SM00448">
    <property type="entry name" value="REC"/>
    <property type="match status" value="1"/>
</dbReference>
<feature type="domain" description="Response regulatory" evidence="2">
    <location>
        <begin position="5"/>
        <end position="124"/>
    </location>
</feature>
<dbReference type="GO" id="GO:0071111">
    <property type="term" value="F:cyclic-guanylate-specific phosphodiesterase activity"/>
    <property type="evidence" value="ECO:0007669"/>
    <property type="project" value="InterPro"/>
</dbReference>
<feature type="modified residue" description="4-aspartylphosphate" evidence="1">
    <location>
        <position position="54"/>
    </location>
</feature>
<dbReference type="Gene3D" id="3.20.20.450">
    <property type="entry name" value="EAL domain"/>
    <property type="match status" value="1"/>
</dbReference>
<organism evidence="4 5">
    <name type="scientific">Hypericibacter adhaerens</name>
    <dbReference type="NCBI Taxonomy" id="2602016"/>
    <lineage>
        <taxon>Bacteria</taxon>
        <taxon>Pseudomonadati</taxon>
        <taxon>Pseudomonadota</taxon>
        <taxon>Alphaproteobacteria</taxon>
        <taxon>Rhodospirillales</taxon>
        <taxon>Dongiaceae</taxon>
        <taxon>Hypericibacter</taxon>
    </lineage>
</organism>
<reference evidence="4 5" key="1">
    <citation type="submission" date="2019-08" db="EMBL/GenBank/DDBJ databases">
        <title>Hyperibacter terrae gen. nov., sp. nov. and Hyperibacter viscosus sp. nov., two new members in the family Rhodospirillaceae isolated from the rhizosphere of Hypericum perforatum.</title>
        <authorList>
            <person name="Noviana Z."/>
        </authorList>
    </citation>
    <scope>NUCLEOTIDE SEQUENCE [LARGE SCALE GENOMIC DNA]</scope>
    <source>
        <strain evidence="4 5">R5959</strain>
    </source>
</reference>
<evidence type="ECO:0000259" key="3">
    <source>
        <dbReference type="PROSITE" id="PS50883"/>
    </source>
</evidence>
<dbReference type="CDD" id="cd01948">
    <property type="entry name" value="EAL"/>
    <property type="match status" value="1"/>
</dbReference>
<name>A0A5J6MZN0_9PROT</name>
<dbReference type="PROSITE" id="PS50883">
    <property type="entry name" value="EAL"/>
    <property type="match status" value="1"/>
</dbReference>
<dbReference type="Pfam" id="PF00563">
    <property type="entry name" value="EAL"/>
    <property type="match status" value="1"/>
</dbReference>